<organism evidence="1 2">
    <name type="scientific">Aeromicrobium flavum</name>
    <dbReference type="NCBI Taxonomy" id="416568"/>
    <lineage>
        <taxon>Bacteria</taxon>
        <taxon>Bacillati</taxon>
        <taxon>Actinomycetota</taxon>
        <taxon>Actinomycetes</taxon>
        <taxon>Propionibacteriales</taxon>
        <taxon>Nocardioidaceae</taxon>
        <taxon>Aeromicrobium</taxon>
    </lineage>
</organism>
<dbReference type="AlphaFoldDB" id="A0A512HVT5"/>
<name>A0A512HVT5_9ACTN</name>
<sequence>MWDVLQDQTRMRRWSPETWAQLFYPRRLSHNQVSLNLNKRGWFVWPTVSRYVDVARPQRLAFHVYGPAARWSYRLDPEGDGTRLTLRRDLAGGRRTLLSRVVATLALGGIAGHDEELREGMSHTLAAISAEVRASGD</sequence>
<protein>
    <recommendedName>
        <fullName evidence="3">Polyketide cyclase</fullName>
    </recommendedName>
</protein>
<gene>
    <name evidence="1" type="ORF">AFL01nite_18840</name>
</gene>
<keyword evidence="2" id="KW-1185">Reference proteome</keyword>
<proteinExistence type="predicted"/>
<comment type="caution">
    <text evidence="1">The sequence shown here is derived from an EMBL/GenBank/DDBJ whole genome shotgun (WGS) entry which is preliminary data.</text>
</comment>
<dbReference type="InterPro" id="IPR023393">
    <property type="entry name" value="START-like_dom_sf"/>
</dbReference>
<dbReference type="EMBL" id="BJZQ01000008">
    <property type="protein sequence ID" value="GEO89557.1"/>
    <property type="molecule type" value="Genomic_DNA"/>
</dbReference>
<accession>A0A512HVT5</accession>
<dbReference type="Gene3D" id="3.30.530.20">
    <property type="match status" value="1"/>
</dbReference>
<dbReference type="Proteomes" id="UP000321769">
    <property type="component" value="Unassembled WGS sequence"/>
</dbReference>
<evidence type="ECO:0000313" key="1">
    <source>
        <dbReference type="EMBL" id="GEO89557.1"/>
    </source>
</evidence>
<evidence type="ECO:0008006" key="3">
    <source>
        <dbReference type="Google" id="ProtNLM"/>
    </source>
</evidence>
<dbReference type="SUPFAM" id="SSF55961">
    <property type="entry name" value="Bet v1-like"/>
    <property type="match status" value="1"/>
</dbReference>
<reference evidence="1 2" key="1">
    <citation type="submission" date="2019-07" db="EMBL/GenBank/DDBJ databases">
        <title>Whole genome shotgun sequence of Aeromicrobium flavum NBRC 107625.</title>
        <authorList>
            <person name="Hosoyama A."/>
            <person name="Uohara A."/>
            <person name="Ohji S."/>
            <person name="Ichikawa N."/>
        </authorList>
    </citation>
    <scope>NUCLEOTIDE SEQUENCE [LARGE SCALE GENOMIC DNA]</scope>
    <source>
        <strain evidence="1 2">NBRC 107625</strain>
    </source>
</reference>
<evidence type="ECO:0000313" key="2">
    <source>
        <dbReference type="Proteomes" id="UP000321769"/>
    </source>
</evidence>